<sequence length="86" mass="9870">TVKPFEMIGAAWIDGIELSRELNSRKLPGVLFRPVYFSPLMSKYKDKKCEGVQFHTTDREAFLPVLSGHLFFKGDLPGTRGRRKQK</sequence>
<dbReference type="GO" id="GO:0033922">
    <property type="term" value="F:peptidoglycan beta-N-acetylmuramidase activity"/>
    <property type="evidence" value="ECO:0007669"/>
    <property type="project" value="InterPro"/>
</dbReference>
<dbReference type="InterPro" id="IPR008302">
    <property type="entry name" value="NamZ"/>
</dbReference>
<gene>
    <name evidence="2" type="ORF">S03H2_62911</name>
</gene>
<proteinExistence type="predicted"/>
<evidence type="ECO:0000313" key="2">
    <source>
        <dbReference type="EMBL" id="GAH80660.1"/>
    </source>
</evidence>
<dbReference type="InterPro" id="IPR048503">
    <property type="entry name" value="NamZ_C"/>
</dbReference>
<dbReference type="EMBL" id="BARU01040717">
    <property type="protein sequence ID" value="GAH80660.1"/>
    <property type="molecule type" value="Genomic_DNA"/>
</dbReference>
<protein>
    <recommendedName>
        <fullName evidence="1">Peptidoglycan beta-N-acetylmuramidase NamZ C-terminal domain-containing protein</fullName>
    </recommendedName>
</protein>
<dbReference type="Gene3D" id="3.90.1150.140">
    <property type="match status" value="1"/>
</dbReference>
<reference evidence="2" key="1">
    <citation type="journal article" date="2014" name="Front. Microbiol.">
        <title>High frequency of phylogenetically diverse reductive dehalogenase-homologous genes in deep subseafloor sedimentary metagenomes.</title>
        <authorList>
            <person name="Kawai M."/>
            <person name="Futagami T."/>
            <person name="Toyoda A."/>
            <person name="Takaki Y."/>
            <person name="Nishi S."/>
            <person name="Hori S."/>
            <person name="Arai W."/>
            <person name="Tsubouchi T."/>
            <person name="Morono Y."/>
            <person name="Uchiyama I."/>
            <person name="Ito T."/>
            <person name="Fujiyama A."/>
            <person name="Inagaki F."/>
            <person name="Takami H."/>
        </authorList>
    </citation>
    <scope>NUCLEOTIDE SEQUENCE</scope>
    <source>
        <strain evidence="2">Expedition CK06-06</strain>
    </source>
</reference>
<dbReference type="PANTHER" id="PTHR42915:SF1">
    <property type="entry name" value="PEPTIDOGLYCAN BETA-N-ACETYLMURAMIDASE NAMZ"/>
    <property type="match status" value="1"/>
</dbReference>
<organism evidence="2">
    <name type="scientific">marine sediment metagenome</name>
    <dbReference type="NCBI Taxonomy" id="412755"/>
    <lineage>
        <taxon>unclassified sequences</taxon>
        <taxon>metagenomes</taxon>
        <taxon>ecological metagenomes</taxon>
    </lineage>
</organism>
<comment type="caution">
    <text evidence="2">The sequence shown here is derived from an EMBL/GenBank/DDBJ whole genome shotgun (WGS) entry which is preliminary data.</text>
</comment>
<evidence type="ECO:0000259" key="1">
    <source>
        <dbReference type="Pfam" id="PF20732"/>
    </source>
</evidence>
<accession>X1JGL6</accession>
<dbReference type="Pfam" id="PF20732">
    <property type="entry name" value="NamZ_C"/>
    <property type="match status" value="1"/>
</dbReference>
<dbReference type="PANTHER" id="PTHR42915">
    <property type="entry name" value="HYPOTHETICAL 460 KDA PROTEIN IN FEUA-SIGW INTERGENIC REGION [PRECURSOR]"/>
    <property type="match status" value="1"/>
</dbReference>
<feature type="domain" description="Peptidoglycan beta-N-acetylmuramidase NamZ C-terminal" evidence="1">
    <location>
        <begin position="1"/>
        <end position="71"/>
    </location>
</feature>
<dbReference type="AlphaFoldDB" id="X1JGL6"/>
<name>X1JGL6_9ZZZZ</name>
<feature type="non-terminal residue" evidence="2">
    <location>
        <position position="1"/>
    </location>
</feature>